<keyword evidence="10" id="KW-0233">DNA recombination</keyword>
<keyword evidence="1" id="KW-0645">Protease</keyword>
<dbReference type="InterPro" id="IPR036397">
    <property type="entry name" value="RNaseH_sf"/>
</dbReference>
<dbReference type="VEuPathDB" id="FungiDB:PC110_g16930"/>
<keyword evidence="8" id="KW-0548">Nucleotidyltransferase</keyword>
<dbReference type="GO" id="GO:0004190">
    <property type="term" value="F:aspartic-type endopeptidase activity"/>
    <property type="evidence" value="ECO:0007669"/>
    <property type="project" value="UniProtKB-KW"/>
</dbReference>
<feature type="region of interest" description="Disordered" evidence="12">
    <location>
        <begin position="855"/>
        <end position="932"/>
    </location>
</feature>
<dbReference type="InterPro" id="IPR043128">
    <property type="entry name" value="Rev_trsase/Diguanyl_cyclase"/>
</dbReference>
<dbReference type="InterPro" id="IPR041588">
    <property type="entry name" value="Integrase_H2C2"/>
</dbReference>
<dbReference type="Pfam" id="PF24626">
    <property type="entry name" value="SH3_Tf2-1"/>
    <property type="match status" value="1"/>
</dbReference>
<dbReference type="Pfam" id="PF00665">
    <property type="entry name" value="rve"/>
    <property type="match status" value="1"/>
</dbReference>
<dbReference type="InterPro" id="IPR043502">
    <property type="entry name" value="DNA/RNA_pol_sf"/>
</dbReference>
<evidence type="ECO:0000256" key="8">
    <source>
        <dbReference type="ARBA" id="ARBA00022932"/>
    </source>
</evidence>
<keyword evidence="4" id="KW-0378">Hydrolase</keyword>
<keyword evidence="7" id="KW-0695">RNA-directed DNA polymerase</keyword>
<dbReference type="InterPro" id="IPR050951">
    <property type="entry name" value="Retrovirus_Pol_polyprotein"/>
</dbReference>
<proteinExistence type="predicted"/>
<dbReference type="Pfam" id="PF17921">
    <property type="entry name" value="Integrase_H2C2"/>
    <property type="match status" value="1"/>
</dbReference>
<gene>
    <name evidence="14" type="ORF">PC115_g22549</name>
</gene>
<organism evidence="14 15">
    <name type="scientific">Phytophthora cactorum</name>
    <dbReference type="NCBI Taxonomy" id="29920"/>
    <lineage>
        <taxon>Eukaryota</taxon>
        <taxon>Sar</taxon>
        <taxon>Stramenopiles</taxon>
        <taxon>Oomycota</taxon>
        <taxon>Peronosporomycetes</taxon>
        <taxon>Peronosporales</taxon>
        <taxon>Peronosporaceae</taxon>
        <taxon>Phytophthora</taxon>
    </lineage>
</organism>
<dbReference type="InterPro" id="IPR041577">
    <property type="entry name" value="RT_RNaseH_2"/>
</dbReference>
<sequence>MSAGQTSDATSSVETLNVLTWARTGLQYRSMEMENPPTSASELASLPAMSWMRFAKDLYDGRIEPICILSNLERMKSEAEELRQLHVASTTESKDTLSAKTKKERFDGQSRDSPSASPFYDVLREHKDVLPDEIPAELPQDKGIQHEIDLVPGTKYCVTRQWPLPRDQVKAIDDFFESRRQAGQVRESKSPHSAPTFCVKKPQGGWRIVHAYNKLNDATIPAQTPIPRKDVIIDSMTKSTIYSALDLRDGFYQILMRESDIALTAMCDASIALVAPSYFDDVFVHSRAVNGKTDVEVHTEHLRKLLGLMHKLYANLKKCIFGASEIPILGYLVGKNGVRPDPEKVRVINEWPTLSNVKELRQFLGLATYLCKYVENYVGKIRPLSQLLKKEAEWKWTAECQQAFDAVKQGLTEAPILAVADLDRPFHVVCDASDFAIGCALMQHDHEGRDRVVYHQSRQLKPAERNYPVHDKEHLAMKYALAKFRVYLLGSGPFVVYTDHASLRTAVKSPHISQRMARWLSFFAEYDFRVEYKPGRLNVVVYTVLSRRPDYAVKTVDANRIGVERVSAPSSSLIDDVKAAYASDADAKQLLSYASAPSDEARRNAVDDDVTRIVVPNDYDLRMRIMYEYYDAPTAGHPGREKTYVLLTRDFYWNHQYKWVRKYVRACEVYQRVKPAAFSQAPLQSLPTPSECWQSISMDFVFGLPPGSKRRTGAVVFVDRFSKMVHLAVVPAEVTAVQTARLFVDMVFKHHGMPLDIVSDRDPRFTARFWQEVFTLLGTQLSMSTADHPQTDSQTDHMNRVLGDLLKSYAHSFQQWSDCLPMAEFAINNSVHASTGHTPFYVNAMRHPRLPSMLGTVASSLSGGGSTVASEQPQKSADTDTVSAMTTRRQAASRPGNETTDKNYGSVQGTDTATKNNTSVQGTDGAQAGPAAGKNAVLNKPFGTQAMDFVQRRQAVIRFVQDAIAASVDRQKLNADNVGRGNTNEFEKGSLVLLATQNLPRHAVSDFGASLLAPRFIGPFTVLERHGNAYTLDIPSSMRLHPTFYVGRRRRSGVSQLLEGSNTVVEPHDLRSKFHLDVRRGLSGLRDLRLLVAQLLLQLSELPALELFQSGYTIV</sequence>
<evidence type="ECO:0000256" key="12">
    <source>
        <dbReference type="SAM" id="MobiDB-lite"/>
    </source>
</evidence>
<feature type="compositionally biased region" description="Polar residues" evidence="12">
    <location>
        <begin position="857"/>
        <end position="924"/>
    </location>
</feature>
<dbReference type="Gene3D" id="1.10.340.70">
    <property type="match status" value="1"/>
</dbReference>
<evidence type="ECO:0000259" key="13">
    <source>
        <dbReference type="PROSITE" id="PS50994"/>
    </source>
</evidence>
<evidence type="ECO:0000256" key="3">
    <source>
        <dbReference type="ARBA" id="ARBA00022750"/>
    </source>
</evidence>
<reference evidence="14" key="1">
    <citation type="submission" date="2018-10" db="EMBL/GenBank/DDBJ databases">
        <title>Effector identification in a new, highly contiguous assembly of the strawberry crown rot pathogen Phytophthora cactorum.</title>
        <authorList>
            <person name="Armitage A.D."/>
            <person name="Nellist C.F."/>
            <person name="Bates H."/>
            <person name="Vickerstaff R.J."/>
            <person name="Harrison R.J."/>
        </authorList>
    </citation>
    <scope>NUCLEOTIDE SEQUENCE</scope>
    <source>
        <strain evidence="14">4032</strain>
    </source>
</reference>
<comment type="caution">
    <text evidence="14">The sequence shown here is derived from an EMBL/GenBank/DDBJ whole genome shotgun (WGS) entry which is preliminary data.</text>
</comment>
<dbReference type="CDD" id="cd01647">
    <property type="entry name" value="RT_LTR"/>
    <property type="match status" value="1"/>
</dbReference>
<dbReference type="SUPFAM" id="SSF56672">
    <property type="entry name" value="DNA/RNA polymerases"/>
    <property type="match status" value="1"/>
</dbReference>
<evidence type="ECO:0000313" key="15">
    <source>
        <dbReference type="Proteomes" id="UP000774804"/>
    </source>
</evidence>
<dbReference type="EMBL" id="RCMI01001887">
    <property type="protein sequence ID" value="KAG2880272.1"/>
    <property type="molecule type" value="Genomic_DNA"/>
</dbReference>
<name>A0A8T1AJ58_9STRA</name>
<dbReference type="Proteomes" id="UP000774804">
    <property type="component" value="Unassembled WGS sequence"/>
</dbReference>
<dbReference type="SUPFAM" id="SSF53098">
    <property type="entry name" value="Ribonuclease H-like"/>
    <property type="match status" value="1"/>
</dbReference>
<evidence type="ECO:0000256" key="6">
    <source>
        <dbReference type="ARBA" id="ARBA00022908"/>
    </source>
</evidence>
<evidence type="ECO:0000256" key="1">
    <source>
        <dbReference type="ARBA" id="ARBA00022670"/>
    </source>
</evidence>
<dbReference type="Pfam" id="PF17919">
    <property type="entry name" value="RT_RNaseH_2"/>
    <property type="match status" value="1"/>
</dbReference>
<feature type="region of interest" description="Disordered" evidence="12">
    <location>
        <begin position="86"/>
        <end position="118"/>
    </location>
</feature>
<dbReference type="Gene3D" id="3.30.70.270">
    <property type="match status" value="2"/>
</dbReference>
<keyword evidence="11" id="KW-0511">Multifunctional enzyme</keyword>
<dbReference type="GO" id="GO:0003677">
    <property type="term" value="F:DNA binding"/>
    <property type="evidence" value="ECO:0007669"/>
    <property type="project" value="UniProtKB-KW"/>
</dbReference>
<dbReference type="PANTHER" id="PTHR37984">
    <property type="entry name" value="PROTEIN CBG26694"/>
    <property type="match status" value="1"/>
</dbReference>
<keyword evidence="5" id="KW-0460">Magnesium</keyword>
<dbReference type="InterPro" id="IPR012337">
    <property type="entry name" value="RNaseH-like_sf"/>
</dbReference>
<dbReference type="GO" id="GO:0003887">
    <property type="term" value="F:DNA-directed DNA polymerase activity"/>
    <property type="evidence" value="ECO:0007669"/>
    <property type="project" value="UniProtKB-KW"/>
</dbReference>
<dbReference type="CDD" id="cd09274">
    <property type="entry name" value="RNase_HI_RT_Ty3"/>
    <property type="match status" value="1"/>
</dbReference>
<keyword evidence="8" id="KW-0239">DNA-directed DNA polymerase</keyword>
<keyword evidence="8" id="KW-0808">Transferase</keyword>
<keyword evidence="9" id="KW-0238">DNA-binding</keyword>
<dbReference type="GO" id="GO:0006508">
    <property type="term" value="P:proteolysis"/>
    <property type="evidence" value="ECO:0007669"/>
    <property type="project" value="UniProtKB-KW"/>
</dbReference>
<evidence type="ECO:0000256" key="10">
    <source>
        <dbReference type="ARBA" id="ARBA00023172"/>
    </source>
</evidence>
<keyword evidence="2" id="KW-0479">Metal-binding</keyword>
<dbReference type="GO" id="GO:0003964">
    <property type="term" value="F:RNA-directed DNA polymerase activity"/>
    <property type="evidence" value="ECO:0007669"/>
    <property type="project" value="UniProtKB-KW"/>
</dbReference>
<evidence type="ECO:0000256" key="5">
    <source>
        <dbReference type="ARBA" id="ARBA00022842"/>
    </source>
</evidence>
<dbReference type="InterPro" id="IPR001584">
    <property type="entry name" value="Integrase_cat-core"/>
</dbReference>
<dbReference type="GO" id="GO:0015074">
    <property type="term" value="P:DNA integration"/>
    <property type="evidence" value="ECO:0007669"/>
    <property type="project" value="UniProtKB-KW"/>
</dbReference>
<protein>
    <recommendedName>
        <fullName evidence="13">Integrase catalytic domain-containing protein</fullName>
    </recommendedName>
</protein>
<dbReference type="PANTHER" id="PTHR37984:SF5">
    <property type="entry name" value="PROTEIN NYNRIN-LIKE"/>
    <property type="match status" value="1"/>
</dbReference>
<evidence type="ECO:0000256" key="4">
    <source>
        <dbReference type="ARBA" id="ARBA00022801"/>
    </source>
</evidence>
<evidence type="ECO:0000256" key="11">
    <source>
        <dbReference type="ARBA" id="ARBA00023268"/>
    </source>
</evidence>
<dbReference type="GO" id="GO:0046872">
    <property type="term" value="F:metal ion binding"/>
    <property type="evidence" value="ECO:0007669"/>
    <property type="project" value="UniProtKB-KW"/>
</dbReference>
<keyword evidence="3" id="KW-0064">Aspartyl protease</keyword>
<keyword evidence="6" id="KW-0229">DNA integration</keyword>
<dbReference type="Gene3D" id="3.30.420.10">
    <property type="entry name" value="Ribonuclease H-like superfamily/Ribonuclease H"/>
    <property type="match status" value="1"/>
</dbReference>
<dbReference type="InterPro" id="IPR056924">
    <property type="entry name" value="SH3_Tf2-1"/>
</dbReference>
<dbReference type="PROSITE" id="PS50994">
    <property type="entry name" value="INTEGRASE"/>
    <property type="match status" value="1"/>
</dbReference>
<feature type="domain" description="Integrase catalytic" evidence="13">
    <location>
        <begin position="683"/>
        <end position="847"/>
    </location>
</feature>
<dbReference type="AlphaFoldDB" id="A0A8T1AJ58"/>
<evidence type="ECO:0000256" key="9">
    <source>
        <dbReference type="ARBA" id="ARBA00023125"/>
    </source>
</evidence>
<evidence type="ECO:0000256" key="7">
    <source>
        <dbReference type="ARBA" id="ARBA00022918"/>
    </source>
</evidence>
<evidence type="ECO:0000256" key="2">
    <source>
        <dbReference type="ARBA" id="ARBA00022723"/>
    </source>
</evidence>
<dbReference type="FunFam" id="3.30.70.270:FF:000020">
    <property type="entry name" value="Transposon Tf2-6 polyprotein-like Protein"/>
    <property type="match status" value="1"/>
</dbReference>
<dbReference type="GO" id="GO:0006310">
    <property type="term" value="P:DNA recombination"/>
    <property type="evidence" value="ECO:0007669"/>
    <property type="project" value="UniProtKB-KW"/>
</dbReference>
<evidence type="ECO:0000313" key="14">
    <source>
        <dbReference type="EMBL" id="KAG2880272.1"/>
    </source>
</evidence>
<accession>A0A8T1AJ58</accession>